<reference evidence="1" key="3">
    <citation type="submission" date="2015-04" db="UniProtKB">
        <authorList>
            <consortium name="EnsemblPlants"/>
        </authorList>
    </citation>
    <scope>IDENTIFICATION</scope>
</reference>
<sequence>MLAVVPHYRVITDSGFFCLYCSWNSLTIGNYFCLDPNYFNNWIQHFCSCEVSSGASVPLGLSLLPDMRDEHDCFSLTFLPEPNDNTSWVLVDSHGSILLVPEREREWGDASVYITVCEPSTRRYKTVVVVTLEDKEVICKGVFLVGAGGNKNDRVGVSNFYRGD</sequence>
<reference evidence="2" key="2">
    <citation type="submission" date="2013-12" db="EMBL/GenBank/DDBJ databases">
        <authorList>
            <person name="Yu Y."/>
            <person name="Lee S."/>
            <person name="de Baynast K."/>
            <person name="Wissotski M."/>
            <person name="Liu L."/>
            <person name="Talag J."/>
            <person name="Goicoechea J."/>
            <person name="Angelova A."/>
            <person name="Jetty R."/>
            <person name="Kudrna D."/>
            <person name="Golser W."/>
            <person name="Rivera L."/>
            <person name="Zhang J."/>
            <person name="Wing R."/>
        </authorList>
    </citation>
    <scope>NUCLEOTIDE SEQUENCE</scope>
</reference>
<dbReference type="AlphaFoldDB" id="A0A0D9XCH5"/>
<dbReference type="Gramene" id="LPERR09G03860.1">
    <property type="protein sequence ID" value="LPERR09G03860.1"/>
    <property type="gene ID" value="LPERR09G03860"/>
</dbReference>
<keyword evidence="2" id="KW-1185">Reference proteome</keyword>
<accession>A0A0D9XCH5</accession>
<protein>
    <submittedName>
        <fullName evidence="1">Uncharacterized protein</fullName>
    </submittedName>
</protein>
<proteinExistence type="predicted"/>
<organism evidence="1 2">
    <name type="scientific">Leersia perrieri</name>
    <dbReference type="NCBI Taxonomy" id="77586"/>
    <lineage>
        <taxon>Eukaryota</taxon>
        <taxon>Viridiplantae</taxon>
        <taxon>Streptophyta</taxon>
        <taxon>Embryophyta</taxon>
        <taxon>Tracheophyta</taxon>
        <taxon>Spermatophyta</taxon>
        <taxon>Magnoliopsida</taxon>
        <taxon>Liliopsida</taxon>
        <taxon>Poales</taxon>
        <taxon>Poaceae</taxon>
        <taxon>BOP clade</taxon>
        <taxon>Oryzoideae</taxon>
        <taxon>Oryzeae</taxon>
        <taxon>Oryzinae</taxon>
        <taxon>Leersia</taxon>
    </lineage>
</organism>
<reference evidence="1 2" key="1">
    <citation type="submission" date="2012-08" db="EMBL/GenBank/DDBJ databases">
        <title>Oryza genome evolution.</title>
        <authorList>
            <person name="Wing R.A."/>
        </authorList>
    </citation>
    <scope>NUCLEOTIDE SEQUENCE</scope>
</reference>
<evidence type="ECO:0000313" key="2">
    <source>
        <dbReference type="Proteomes" id="UP000032180"/>
    </source>
</evidence>
<name>A0A0D9XCH5_9ORYZ</name>
<dbReference type="EnsemblPlants" id="LPERR09G03860.1">
    <property type="protein sequence ID" value="LPERR09G03860.1"/>
    <property type="gene ID" value="LPERR09G03860"/>
</dbReference>
<evidence type="ECO:0000313" key="1">
    <source>
        <dbReference type="EnsemblPlants" id="LPERR09G03860.1"/>
    </source>
</evidence>
<dbReference type="HOGENOM" id="CLU_1621413_0_0_1"/>
<dbReference type="Proteomes" id="UP000032180">
    <property type="component" value="Chromosome 9"/>
</dbReference>